<dbReference type="Proteomes" id="UP000002058">
    <property type="component" value="Unassembled WGS sequence"/>
</dbReference>
<keyword evidence="2" id="KW-0472">Membrane</keyword>
<dbReference type="KEGG" id="ure:UREG_06112"/>
<keyword evidence="2" id="KW-1133">Transmembrane helix</keyword>
<dbReference type="Pfam" id="PF09463">
    <property type="entry name" value="Opy2"/>
    <property type="match status" value="1"/>
</dbReference>
<reference evidence="5" key="1">
    <citation type="journal article" date="2009" name="Genome Res.">
        <title>Comparative genomic analyses of the human fungal pathogens Coccidioides and their relatives.</title>
        <authorList>
            <person name="Sharpton T.J."/>
            <person name="Stajich J.E."/>
            <person name="Rounsley S.D."/>
            <person name="Gardner M.J."/>
            <person name="Wortman J.R."/>
            <person name="Jordar V.S."/>
            <person name="Maiti R."/>
            <person name="Kodira C.D."/>
            <person name="Neafsey D.E."/>
            <person name="Zeng Q."/>
            <person name="Hung C.-Y."/>
            <person name="McMahan C."/>
            <person name="Muszewska A."/>
            <person name="Grynberg M."/>
            <person name="Mandel M.A."/>
            <person name="Kellner E.M."/>
            <person name="Barker B.M."/>
            <person name="Galgiani J.N."/>
            <person name="Orbach M.J."/>
            <person name="Kirkland T.N."/>
            <person name="Cole G.T."/>
            <person name="Henn M.R."/>
            <person name="Birren B.W."/>
            <person name="Taylor J.W."/>
        </authorList>
    </citation>
    <scope>NUCLEOTIDE SEQUENCE [LARGE SCALE GENOMIC DNA]</scope>
    <source>
        <strain evidence="5">UAMH 1704</strain>
    </source>
</reference>
<dbReference type="InParanoid" id="C4JWT9"/>
<dbReference type="OrthoDB" id="2402916at2759"/>
<keyword evidence="5" id="KW-1185">Reference proteome</keyword>
<protein>
    <recommendedName>
        <fullName evidence="3">Membrane anchor Opy2 N-terminal domain-containing protein</fullName>
    </recommendedName>
</protein>
<evidence type="ECO:0000256" key="1">
    <source>
        <dbReference type="SAM" id="MobiDB-lite"/>
    </source>
</evidence>
<keyword evidence="2" id="KW-0812">Transmembrane</keyword>
<dbReference type="InterPro" id="IPR018571">
    <property type="entry name" value="Membrane_anchor_Opy2_N"/>
</dbReference>
<dbReference type="VEuPathDB" id="FungiDB:UREG_06112"/>
<feature type="domain" description="Membrane anchor Opy2 N-terminal" evidence="3">
    <location>
        <begin position="35"/>
        <end position="68"/>
    </location>
</feature>
<dbReference type="GeneID" id="8443266"/>
<feature type="compositionally biased region" description="Polar residues" evidence="1">
    <location>
        <begin position="407"/>
        <end position="430"/>
    </location>
</feature>
<proteinExistence type="predicted"/>
<dbReference type="STRING" id="336963.C4JWT9"/>
<dbReference type="AlphaFoldDB" id="C4JWT9"/>
<name>C4JWT9_UNCRE</name>
<dbReference type="RefSeq" id="XP_002583145.1">
    <property type="nucleotide sequence ID" value="XM_002583099.1"/>
</dbReference>
<evidence type="ECO:0000313" key="4">
    <source>
        <dbReference type="EMBL" id="EEP81247.1"/>
    </source>
</evidence>
<evidence type="ECO:0000313" key="5">
    <source>
        <dbReference type="Proteomes" id="UP000002058"/>
    </source>
</evidence>
<accession>C4JWT9</accession>
<gene>
    <name evidence="4" type="ORF">UREG_06112</name>
</gene>
<dbReference type="OMA" id="EMTEDDC"/>
<dbReference type="HOGENOM" id="CLU_030352_1_0_1"/>
<dbReference type="eggNOG" id="ENOG502RY3X">
    <property type="taxonomic scope" value="Eukaryota"/>
</dbReference>
<feature type="transmembrane region" description="Helical" evidence="2">
    <location>
        <begin position="85"/>
        <end position="109"/>
    </location>
</feature>
<dbReference type="CDD" id="cd12087">
    <property type="entry name" value="TM_EGFR-like"/>
    <property type="match status" value="1"/>
</dbReference>
<feature type="region of interest" description="Disordered" evidence="1">
    <location>
        <begin position="322"/>
        <end position="468"/>
    </location>
</feature>
<evidence type="ECO:0000256" key="2">
    <source>
        <dbReference type="SAM" id="Phobius"/>
    </source>
</evidence>
<organism evidence="4 5">
    <name type="scientific">Uncinocarpus reesii (strain UAMH 1704)</name>
    <dbReference type="NCBI Taxonomy" id="336963"/>
    <lineage>
        <taxon>Eukaryota</taxon>
        <taxon>Fungi</taxon>
        <taxon>Dikarya</taxon>
        <taxon>Ascomycota</taxon>
        <taxon>Pezizomycotina</taxon>
        <taxon>Eurotiomycetes</taxon>
        <taxon>Eurotiomycetidae</taxon>
        <taxon>Onygenales</taxon>
        <taxon>Onygenaceae</taxon>
        <taxon>Uncinocarpus</taxon>
    </lineage>
</organism>
<evidence type="ECO:0000259" key="3">
    <source>
        <dbReference type="Pfam" id="PF09463"/>
    </source>
</evidence>
<feature type="compositionally biased region" description="Basic and acidic residues" evidence="1">
    <location>
        <begin position="361"/>
        <end position="378"/>
    </location>
</feature>
<dbReference type="EMBL" id="CH476618">
    <property type="protein sequence ID" value="EEP81247.1"/>
    <property type="molecule type" value="Genomic_DNA"/>
</dbReference>
<sequence>MAEGFTEILSLTSSLCLSVVSRAASWRHPFRRCIVGCPDRPDPCPDCPSGQECVSRPATCDTCMENVCVPAIETGLPAQPSGPNVGAIAGGVIGAIAILVVIVAVGYCIKKRRVDEYDESWSPELAEKQEAFASQRQGRLSAVGSIASTVLTRASNVIQIAYIPGVTNRSPPDSPSMIPPVPPIPAARANYDQHYFMPGDIRDSVWSSTSEETRRSIAPSLARSSVATTIYRSNAVVSPVPAQQALRAKAAMVSVKSGSTTPTLSSNPSPTTLTPAVPAITVTQMNKANAVAAKLEQSDKLPVGSSIVARTAVARPINVTKPKYKKAAEDEKTHSATTPIDEDDVNSPQGDTASFPVELASRQKVEGHQSKSKARDSVHSTAVTVIDDSPTEKHGPFADTNRPVRPSATSSAIPEEISNPSRRSIDSKGTSAHRQRNSQSSNRLLDRRGDPASQGRQNSPFSDDNEVI</sequence>